<keyword evidence="4 6" id="KW-0808">Transferase</keyword>
<dbReference type="Pfam" id="PF02527">
    <property type="entry name" value="GidB"/>
    <property type="match status" value="1"/>
</dbReference>
<comment type="similarity">
    <text evidence="6">Belongs to the methyltransferase superfamily. RNA methyltransferase RsmG family.</text>
</comment>
<comment type="catalytic activity">
    <reaction evidence="6">
        <text>guanosine(527) in 16S rRNA + S-adenosyl-L-methionine = N(7)-methylguanosine(527) in 16S rRNA + S-adenosyl-L-homocysteine</text>
        <dbReference type="Rhea" id="RHEA:42732"/>
        <dbReference type="Rhea" id="RHEA-COMP:10209"/>
        <dbReference type="Rhea" id="RHEA-COMP:10210"/>
        <dbReference type="ChEBI" id="CHEBI:57856"/>
        <dbReference type="ChEBI" id="CHEBI:59789"/>
        <dbReference type="ChEBI" id="CHEBI:74269"/>
        <dbReference type="ChEBI" id="CHEBI:74480"/>
        <dbReference type="EC" id="2.1.1.170"/>
    </reaction>
</comment>
<evidence type="ECO:0000256" key="2">
    <source>
        <dbReference type="ARBA" id="ARBA00022552"/>
    </source>
</evidence>
<name>A0A418ZX18_9RHOB</name>
<protein>
    <recommendedName>
        <fullName evidence="6">Ribosomal RNA small subunit methyltransferase G</fullName>
        <ecNumber evidence="6">2.1.1.170</ecNumber>
    </recommendedName>
    <alternativeName>
        <fullName evidence="6">16S rRNA 7-methylguanosine methyltransferase</fullName>
        <shortName evidence="6">16S rRNA m7G methyltransferase</shortName>
    </alternativeName>
</protein>
<evidence type="ECO:0000256" key="3">
    <source>
        <dbReference type="ARBA" id="ARBA00022603"/>
    </source>
</evidence>
<comment type="subcellular location">
    <subcellularLocation>
        <location evidence="6">Cytoplasm</location>
    </subcellularLocation>
</comment>
<feature type="binding site" evidence="6">
    <location>
        <position position="71"/>
    </location>
    <ligand>
        <name>S-adenosyl-L-methionine</name>
        <dbReference type="ChEBI" id="CHEBI:59789"/>
    </ligand>
</feature>
<keyword evidence="3 6" id="KW-0489">Methyltransferase</keyword>
<evidence type="ECO:0000313" key="7">
    <source>
        <dbReference type="EMBL" id="RJL05036.1"/>
    </source>
</evidence>
<dbReference type="Proteomes" id="UP000285530">
    <property type="component" value="Unassembled WGS sequence"/>
</dbReference>
<gene>
    <name evidence="6 7" type="primary">rsmG</name>
    <name evidence="7" type="ORF">D3P06_08270</name>
</gene>
<comment type="caution">
    <text evidence="7">The sequence shown here is derived from an EMBL/GenBank/DDBJ whole genome shotgun (WGS) entry which is preliminary data.</text>
</comment>
<feature type="binding site" evidence="6">
    <location>
        <begin position="119"/>
        <end position="120"/>
    </location>
    <ligand>
        <name>S-adenosyl-L-methionine</name>
        <dbReference type="ChEBI" id="CHEBI:59789"/>
    </ligand>
</feature>
<evidence type="ECO:0000313" key="8">
    <source>
        <dbReference type="Proteomes" id="UP000285530"/>
    </source>
</evidence>
<dbReference type="RefSeq" id="WP_119886116.1">
    <property type="nucleotide sequence ID" value="NZ_CP067169.1"/>
</dbReference>
<sequence>MTADDGVSRETIERLDAYVALIEKWNPKINLVSRDALNFLRSRHIHDCTQLASLAATQTGAWLDLGSGGGLPGIIIAINRQSAGSPTIMMESDQRKAVFLRTVIRELNLSQTTVQTARIEDAQPSAAHHISARALAPLPKLLGFVHRHLHPDGTAWLMKGRSWQTEVDEAQRSWFFNLDVIPSITDPEAGILKIHGLRHA</sequence>
<accession>A0A418ZX18</accession>
<comment type="function">
    <text evidence="6">Specifically methylates the N7 position of guanine in position 527 of 16S rRNA.</text>
</comment>
<evidence type="ECO:0000256" key="1">
    <source>
        <dbReference type="ARBA" id="ARBA00022490"/>
    </source>
</evidence>
<dbReference type="OrthoDB" id="9808773at2"/>
<dbReference type="PANTHER" id="PTHR31760:SF0">
    <property type="entry name" value="S-ADENOSYL-L-METHIONINE-DEPENDENT METHYLTRANSFERASES SUPERFAMILY PROTEIN"/>
    <property type="match status" value="1"/>
</dbReference>
<dbReference type="EC" id="2.1.1.170" evidence="6"/>
<keyword evidence="1 6" id="KW-0963">Cytoplasm</keyword>
<dbReference type="InterPro" id="IPR003682">
    <property type="entry name" value="rRNA_ssu_MeTfrase_G"/>
</dbReference>
<dbReference type="GO" id="GO:0070043">
    <property type="term" value="F:rRNA (guanine-N7-)-methyltransferase activity"/>
    <property type="evidence" value="ECO:0007669"/>
    <property type="project" value="UniProtKB-UniRule"/>
</dbReference>
<dbReference type="HAMAP" id="MF_00074">
    <property type="entry name" value="16SrRNA_methyltr_G"/>
    <property type="match status" value="1"/>
</dbReference>
<proteinExistence type="inferred from homology"/>
<evidence type="ECO:0000256" key="6">
    <source>
        <dbReference type="HAMAP-Rule" id="MF_00074"/>
    </source>
</evidence>
<dbReference type="PANTHER" id="PTHR31760">
    <property type="entry name" value="S-ADENOSYL-L-METHIONINE-DEPENDENT METHYLTRANSFERASES SUPERFAMILY PROTEIN"/>
    <property type="match status" value="1"/>
</dbReference>
<dbReference type="AlphaFoldDB" id="A0A418ZX18"/>
<dbReference type="PIRSF" id="PIRSF003078">
    <property type="entry name" value="GidB"/>
    <property type="match status" value="1"/>
</dbReference>
<dbReference type="Gene3D" id="3.40.50.150">
    <property type="entry name" value="Vaccinia Virus protein VP39"/>
    <property type="match status" value="1"/>
</dbReference>
<reference evidence="7 8" key="1">
    <citation type="submission" date="2018-09" db="EMBL/GenBank/DDBJ databases">
        <title>Paracoccus onubensis nov. sp. a moderate halophilic bacterium isolated from Gruta de las Maravillas (Aracena, Spain).</title>
        <authorList>
            <person name="Jurado V."/>
            <person name="Gutierrez-Patricio S."/>
            <person name="Gonzalez-Pimentel J.L."/>
            <person name="Laiz L."/>
            <person name="Saiz-Jimenez C."/>
        </authorList>
    </citation>
    <scope>NUCLEOTIDE SEQUENCE [LARGE SCALE GENOMIC DNA]</scope>
    <source>
        <strain evidence="7 8">DSM 19484</strain>
    </source>
</reference>
<feature type="binding site" evidence="6">
    <location>
        <position position="66"/>
    </location>
    <ligand>
        <name>S-adenosyl-L-methionine</name>
        <dbReference type="ChEBI" id="CHEBI:59789"/>
    </ligand>
</feature>
<comment type="caution">
    <text evidence="6">Lacks conserved residue(s) required for the propagation of feature annotation.</text>
</comment>
<dbReference type="InterPro" id="IPR029063">
    <property type="entry name" value="SAM-dependent_MTases_sf"/>
</dbReference>
<feature type="binding site" evidence="6">
    <location>
        <position position="133"/>
    </location>
    <ligand>
        <name>S-adenosyl-L-methionine</name>
        <dbReference type="ChEBI" id="CHEBI:59789"/>
    </ligand>
</feature>
<dbReference type="GO" id="GO:0005829">
    <property type="term" value="C:cytosol"/>
    <property type="evidence" value="ECO:0007669"/>
    <property type="project" value="TreeGrafter"/>
</dbReference>
<keyword evidence="8" id="KW-1185">Reference proteome</keyword>
<keyword evidence="5 6" id="KW-0949">S-adenosyl-L-methionine</keyword>
<evidence type="ECO:0000256" key="5">
    <source>
        <dbReference type="ARBA" id="ARBA00022691"/>
    </source>
</evidence>
<dbReference type="SUPFAM" id="SSF53335">
    <property type="entry name" value="S-adenosyl-L-methionine-dependent methyltransferases"/>
    <property type="match status" value="1"/>
</dbReference>
<dbReference type="EMBL" id="QZEV01000032">
    <property type="protein sequence ID" value="RJL05036.1"/>
    <property type="molecule type" value="Genomic_DNA"/>
</dbReference>
<evidence type="ECO:0000256" key="4">
    <source>
        <dbReference type="ARBA" id="ARBA00022679"/>
    </source>
</evidence>
<keyword evidence="2 6" id="KW-0698">rRNA processing</keyword>
<organism evidence="7 8">
    <name type="scientific">Paracoccus aestuarii</name>
    <dbReference type="NCBI Taxonomy" id="453842"/>
    <lineage>
        <taxon>Bacteria</taxon>
        <taxon>Pseudomonadati</taxon>
        <taxon>Pseudomonadota</taxon>
        <taxon>Alphaproteobacteria</taxon>
        <taxon>Rhodobacterales</taxon>
        <taxon>Paracoccaceae</taxon>
        <taxon>Paracoccus</taxon>
    </lineage>
</organism>
<dbReference type="NCBIfam" id="TIGR00138">
    <property type="entry name" value="rsmG_gidB"/>
    <property type="match status" value="1"/>
</dbReference>